<protein>
    <submittedName>
        <fullName evidence="1">T7-like ssDNA binding protein</fullName>
    </submittedName>
</protein>
<reference evidence="1 2" key="1">
    <citation type="journal article" date="2010" name="ISME J.">
        <title>Metagenome of the Mediterranean deep chlorophyll maximum studied by direct and fosmid library 454 pyrosequencing.</title>
        <authorList>
            <person name="Ghai R."/>
            <person name="Martin-Cuadrado A.B."/>
            <person name="Molto A.G."/>
            <person name="Heredia I.G."/>
            <person name="Cabrera R."/>
            <person name="Martin J."/>
            <person name="Verdu M."/>
            <person name="Deschamps P."/>
            <person name="Moreira D."/>
            <person name="Lopez-Garcia P."/>
            <person name="Mira A."/>
            <person name="Rodriguez-Valera F."/>
        </authorList>
    </citation>
    <scope>NUCLEOTIDE SEQUENCE [LARGE SCALE GENOMIC DNA]</scope>
</reference>
<accession>D6PIE9</accession>
<dbReference type="Proteomes" id="UP000515342">
    <property type="component" value="Segment"/>
</dbReference>
<evidence type="ECO:0000313" key="1">
    <source>
        <dbReference type="EMBL" id="ADD95500.1"/>
    </source>
</evidence>
<dbReference type="Gene3D" id="2.40.50.140">
    <property type="entry name" value="Nucleic acid-binding proteins"/>
    <property type="match status" value="1"/>
</dbReference>
<dbReference type="GeneID" id="54998900"/>
<dbReference type="KEGG" id="vg:54998900"/>
<name>D6PIE9_9CAUD</name>
<organism evidence="1 2">
    <name type="scientific">uncultured phage MedDCM-OCT-S08-C41</name>
    <dbReference type="NCBI Taxonomy" id="743578"/>
    <lineage>
        <taxon>Viruses</taxon>
        <taxon>Duplodnaviria</taxon>
        <taxon>Heunggongvirae</taxon>
        <taxon>Uroviricota</taxon>
        <taxon>Caudoviricetes</taxon>
        <taxon>Autographivirales</taxon>
        <taxon>Powvirus</taxon>
        <taxon>Powvirus S08C41</taxon>
    </lineage>
</organism>
<keyword evidence="2" id="KW-1185">Reference proteome</keyword>
<proteinExistence type="predicted"/>
<dbReference type="InterPro" id="IPR012340">
    <property type="entry name" value="NA-bd_OB-fold"/>
</dbReference>
<evidence type="ECO:0000313" key="2">
    <source>
        <dbReference type="Proteomes" id="UP000515342"/>
    </source>
</evidence>
<dbReference type="RefSeq" id="YP_009808006.1">
    <property type="nucleotide sequence ID" value="NC_048034.1"/>
</dbReference>
<dbReference type="SUPFAM" id="SSF50249">
    <property type="entry name" value="Nucleic acid-binding proteins"/>
    <property type="match status" value="1"/>
</dbReference>
<sequence>MARNTIITKQPVILEGFQAVLKPGKYGYNLKAVVGADIVEQLEAERPDCLKWAESKLANPKRSTLKPEPWEEVADGQYTVKFSWNEEMKPGIVDTEGTPIEDVNTPLYSGCRVKLAFFQKPYVLKDKVTYGTSLKLQGVQVVTLSTSAGIDTGDMDDVDVAELFGTTKGFKTAEPSVTPAPEGEVDF</sequence>
<dbReference type="EMBL" id="GU943073">
    <property type="protein sequence ID" value="ADD95500.1"/>
    <property type="molecule type" value="Genomic_DNA"/>
</dbReference>